<evidence type="ECO:0008006" key="2">
    <source>
        <dbReference type="Google" id="ProtNLM"/>
    </source>
</evidence>
<reference evidence="1" key="1">
    <citation type="journal article" date="2015" name="Nature">
        <title>Complex archaea that bridge the gap between prokaryotes and eukaryotes.</title>
        <authorList>
            <person name="Spang A."/>
            <person name="Saw J.H."/>
            <person name="Jorgensen S.L."/>
            <person name="Zaremba-Niedzwiedzka K."/>
            <person name="Martijn J."/>
            <person name="Lind A.E."/>
            <person name="van Eijk R."/>
            <person name="Schleper C."/>
            <person name="Guy L."/>
            <person name="Ettema T.J."/>
        </authorList>
    </citation>
    <scope>NUCLEOTIDE SEQUENCE</scope>
</reference>
<sequence length="551" mass="60595">MTTESTLTFADIDPELIEQSKEYLRQLLAEEFPSMDLTQSRVFHDNLLLPAAILHSVNREDYDRLRRSFSPVEIQEDPDLADDEIVDSVYANYGIERYTGDKATGLIAVIIEDSVTTAVPETTIFTVNSFDYVVDQPYIGVTTQDAVVSDQERLITERTDGTFVFTVPVTAEQTGEAYRARRGARFTASPSIPGTIELQAAADFEGGNAAETNAELAERASAGIAPRVFSGRIQIESLFREELPTLRAVSQVGLGDPEMLRDRHNLFAMSNGGKADLYVQTADVPNEIKLVKECTYIGDQAWQFTILRDDAPGFYLVTAVVEKDLTNFQGSLEITDEVRGTDLTKETDWVQQIEDGQLESAYSCYQTAVVKFTDPTTADDVAVGTKVEYDVYVSVMSDIKLLNDLTVERGRRPEGGDYLVRAAVPAYMSVSLLVLQRSGTQTPDSDAIKQAVASRINGLGFSTGRIDSALVIDAAMGALETRGTAVIQPLDMQAFIYPPDTVPLGRLWLRDSHLLEIPDLPERGVTQRTTVFYLPIDAIAVAIQPMPAVAV</sequence>
<name>A0A0F9REK1_9ZZZZ</name>
<protein>
    <recommendedName>
        <fullName evidence="2">Baseplate protein J-like domain-containing protein</fullName>
    </recommendedName>
</protein>
<evidence type="ECO:0000313" key="1">
    <source>
        <dbReference type="EMBL" id="KKN53284.1"/>
    </source>
</evidence>
<organism evidence="1">
    <name type="scientific">marine sediment metagenome</name>
    <dbReference type="NCBI Taxonomy" id="412755"/>
    <lineage>
        <taxon>unclassified sequences</taxon>
        <taxon>metagenomes</taxon>
        <taxon>ecological metagenomes</taxon>
    </lineage>
</organism>
<proteinExistence type="predicted"/>
<dbReference type="AlphaFoldDB" id="A0A0F9REK1"/>
<dbReference type="EMBL" id="LAZR01000978">
    <property type="protein sequence ID" value="KKN53284.1"/>
    <property type="molecule type" value="Genomic_DNA"/>
</dbReference>
<comment type="caution">
    <text evidence="1">The sequence shown here is derived from an EMBL/GenBank/DDBJ whole genome shotgun (WGS) entry which is preliminary data.</text>
</comment>
<accession>A0A0F9REK1</accession>
<gene>
    <name evidence="1" type="ORF">LCGC14_0603840</name>
</gene>